<feature type="compositionally biased region" description="Low complexity" evidence="1">
    <location>
        <begin position="227"/>
        <end position="248"/>
    </location>
</feature>
<feature type="compositionally biased region" description="Basic residues" evidence="1">
    <location>
        <begin position="459"/>
        <end position="469"/>
    </location>
</feature>
<sequence length="821" mass="90710">MAQATGAASKRRSKSQPDVAVRNRPAPESAPVDPFELTRRLEIYVEQSTIYRSSRRKSLGTSGTKTYAASLKLATPAYQRPYYYSSDEESAGETPLSPANAPSGPLSSNPSNLARSVEFHRIENANTLFINRPRSAYRPNSFNPYYRRSLAAPVPEFNADELAIQSKFRPRSNKSSKPVSGGQTPTAVEPMPTDVPSPRNIPNRPPLKKTRSDDGYKSESKARKHSVTSNSTSVTSPQSPDSTAPASPYVPVSAAQAFMGTATGGQGVHPLSQIVLDKYLRPHSGVGTIGGRSSSSPLVSPTSTTFSEAANVKANQGEKRKSKHHEITSGEVQKPRKTADMNGSSRQSRRLSRHGDVRQARPKSTVSVRSTTSRPTTSNGPDSRTNADFLAEAQKALEAPRRTLQMNGDHSHTDDDSNSASASASELSACETSEKMRRKHSEKRLKYTTVEQRREWRRSQSHTQSKRHSAISIANHAASPTEPPTPSLNTLPAVKKSALRQNPRYGNTPGNGTPDSAAMLQLHDLDRLEEDRRRKQLAMRERALAEANRKSIATGGDGQGWTSRFRALSLGEKQQPRPSRSMDPLLATRTGPNSRPTTSDGAHKRPGSSSSKKEKRKSLTLLSSSSRRNTLKAAPVEDRGIRDIRFVAKEDQTKSMTPASLAFLEKQEKLLRRRTLEEHQLRAQASKDGLRLPFDTEEERPETPKIADAMIKQSSLAGSGMTNQSMELLNKQARRLSLRLESPQGFNFEQFTQPAYTQPSLSAVSSRGERSREDEAEKRRIREQGLRLQEEDELAVFPEKMERMETPEGGKKKKRGCCAWW</sequence>
<feature type="compositionally biased region" description="Basic and acidic residues" evidence="1">
    <location>
        <begin position="210"/>
        <end position="221"/>
    </location>
</feature>
<feature type="compositionally biased region" description="Low complexity" evidence="1">
    <location>
        <begin position="95"/>
        <end position="112"/>
    </location>
</feature>
<feature type="compositionally biased region" description="Low complexity" evidence="1">
    <location>
        <begin position="293"/>
        <end position="307"/>
    </location>
</feature>
<feature type="compositionally biased region" description="Basic residues" evidence="1">
    <location>
        <begin position="811"/>
        <end position="821"/>
    </location>
</feature>
<feature type="compositionally biased region" description="Polar residues" evidence="1">
    <location>
        <begin position="590"/>
        <end position="600"/>
    </location>
</feature>
<dbReference type="Proteomes" id="UP000800041">
    <property type="component" value="Unassembled WGS sequence"/>
</dbReference>
<dbReference type="EMBL" id="ML977146">
    <property type="protein sequence ID" value="KAF1989009.1"/>
    <property type="molecule type" value="Genomic_DNA"/>
</dbReference>
<dbReference type="AlphaFoldDB" id="A0A6G1H7M7"/>
<evidence type="ECO:0000313" key="2">
    <source>
        <dbReference type="EMBL" id="KAF1989009.1"/>
    </source>
</evidence>
<feature type="compositionally biased region" description="Basic and acidic residues" evidence="1">
    <location>
        <begin position="767"/>
        <end position="789"/>
    </location>
</feature>
<evidence type="ECO:0000313" key="3">
    <source>
        <dbReference type="Proteomes" id="UP000800041"/>
    </source>
</evidence>
<feature type="region of interest" description="Disordered" evidence="1">
    <location>
        <begin position="165"/>
        <end position="248"/>
    </location>
</feature>
<feature type="region of interest" description="Disordered" evidence="1">
    <location>
        <begin position="399"/>
        <end position="443"/>
    </location>
</feature>
<proteinExistence type="predicted"/>
<name>A0A6G1H7M7_9PEZI</name>
<keyword evidence="3" id="KW-1185">Reference proteome</keyword>
<feature type="region of interest" description="Disordered" evidence="1">
    <location>
        <begin position="749"/>
        <end position="821"/>
    </location>
</feature>
<organism evidence="2 3">
    <name type="scientific">Aulographum hederae CBS 113979</name>
    <dbReference type="NCBI Taxonomy" id="1176131"/>
    <lineage>
        <taxon>Eukaryota</taxon>
        <taxon>Fungi</taxon>
        <taxon>Dikarya</taxon>
        <taxon>Ascomycota</taxon>
        <taxon>Pezizomycotina</taxon>
        <taxon>Dothideomycetes</taxon>
        <taxon>Pleosporomycetidae</taxon>
        <taxon>Aulographales</taxon>
        <taxon>Aulographaceae</taxon>
    </lineage>
</organism>
<feature type="region of interest" description="Disordered" evidence="1">
    <location>
        <begin position="1"/>
        <end position="37"/>
    </location>
</feature>
<protein>
    <submittedName>
        <fullName evidence="2">Uncharacterized protein</fullName>
    </submittedName>
</protein>
<reference evidence="2" key="1">
    <citation type="journal article" date="2020" name="Stud. Mycol.">
        <title>101 Dothideomycetes genomes: a test case for predicting lifestyles and emergence of pathogens.</title>
        <authorList>
            <person name="Haridas S."/>
            <person name="Albert R."/>
            <person name="Binder M."/>
            <person name="Bloem J."/>
            <person name="Labutti K."/>
            <person name="Salamov A."/>
            <person name="Andreopoulos B."/>
            <person name="Baker S."/>
            <person name="Barry K."/>
            <person name="Bills G."/>
            <person name="Bluhm B."/>
            <person name="Cannon C."/>
            <person name="Castanera R."/>
            <person name="Culley D."/>
            <person name="Daum C."/>
            <person name="Ezra D."/>
            <person name="Gonzalez J."/>
            <person name="Henrissat B."/>
            <person name="Kuo A."/>
            <person name="Liang C."/>
            <person name="Lipzen A."/>
            <person name="Lutzoni F."/>
            <person name="Magnuson J."/>
            <person name="Mondo S."/>
            <person name="Nolan M."/>
            <person name="Ohm R."/>
            <person name="Pangilinan J."/>
            <person name="Park H.-J."/>
            <person name="Ramirez L."/>
            <person name="Alfaro M."/>
            <person name="Sun H."/>
            <person name="Tritt A."/>
            <person name="Yoshinaga Y."/>
            <person name="Zwiers L.-H."/>
            <person name="Turgeon B."/>
            <person name="Goodwin S."/>
            <person name="Spatafora J."/>
            <person name="Crous P."/>
            <person name="Grigoriev I."/>
        </authorList>
    </citation>
    <scope>NUCLEOTIDE SEQUENCE</scope>
    <source>
        <strain evidence="2">CBS 113979</strain>
    </source>
</reference>
<gene>
    <name evidence="2" type="ORF">K402DRAFT_418842</name>
</gene>
<feature type="region of interest" description="Disordered" evidence="1">
    <location>
        <begin position="84"/>
        <end position="112"/>
    </location>
</feature>
<evidence type="ECO:0000256" key="1">
    <source>
        <dbReference type="SAM" id="MobiDB-lite"/>
    </source>
</evidence>
<feature type="compositionally biased region" description="Low complexity" evidence="1">
    <location>
        <begin position="418"/>
        <end position="431"/>
    </location>
</feature>
<feature type="region of interest" description="Disordered" evidence="1">
    <location>
        <begin position="451"/>
        <end position="470"/>
    </location>
</feature>
<feature type="compositionally biased region" description="Low complexity" evidence="1">
    <location>
        <begin position="619"/>
        <end position="628"/>
    </location>
</feature>
<feature type="compositionally biased region" description="Basic and acidic residues" evidence="1">
    <location>
        <begin position="325"/>
        <end position="339"/>
    </location>
</feature>
<feature type="compositionally biased region" description="Low complexity" evidence="1">
    <location>
        <begin position="364"/>
        <end position="378"/>
    </location>
</feature>
<accession>A0A6G1H7M7</accession>
<feature type="compositionally biased region" description="Basic and acidic residues" evidence="1">
    <location>
        <begin position="799"/>
        <end position="810"/>
    </location>
</feature>
<feature type="region of interest" description="Disordered" evidence="1">
    <location>
        <begin position="570"/>
        <end position="636"/>
    </location>
</feature>
<feature type="compositionally biased region" description="Polar residues" evidence="1">
    <location>
        <begin position="749"/>
        <end position="765"/>
    </location>
</feature>
<feature type="compositionally biased region" description="Polar residues" evidence="1">
    <location>
        <begin position="175"/>
        <end position="186"/>
    </location>
</feature>
<feature type="region of interest" description="Disordered" evidence="1">
    <location>
        <begin position="287"/>
        <end position="386"/>
    </location>
</feature>